<evidence type="ECO:0000259" key="1">
    <source>
        <dbReference type="PROSITE" id="PS51186"/>
    </source>
</evidence>
<dbReference type="Gene3D" id="3.40.630.30">
    <property type="match status" value="1"/>
</dbReference>
<dbReference type="RefSeq" id="WP_035260901.1">
    <property type="nucleotide sequence ID" value="NZ_JFKE01000006.1"/>
</dbReference>
<reference evidence="2 3" key="1">
    <citation type="submission" date="2014-03" db="EMBL/GenBank/DDBJ databases">
        <title>Draft Genome Sequence of Actibacterium mucosum KCTC 23349, a Marine Alphaproteobacterium with Complex Ionic Requirements Isolated from Mediterranean Seawater at Malvarrosa Beach, Valencia, Spain.</title>
        <authorList>
            <person name="Arahal D.R."/>
            <person name="Shao Z."/>
            <person name="Lai Q."/>
            <person name="Pujalte M.J."/>
        </authorList>
    </citation>
    <scope>NUCLEOTIDE SEQUENCE [LARGE SCALE GENOMIC DNA]</scope>
    <source>
        <strain evidence="2 3">KCTC 23349</strain>
    </source>
</reference>
<dbReference type="Proteomes" id="UP000026249">
    <property type="component" value="Unassembled WGS sequence"/>
</dbReference>
<dbReference type="GO" id="GO:0016747">
    <property type="term" value="F:acyltransferase activity, transferring groups other than amino-acyl groups"/>
    <property type="evidence" value="ECO:0007669"/>
    <property type="project" value="InterPro"/>
</dbReference>
<dbReference type="PROSITE" id="PS51186">
    <property type="entry name" value="GNAT"/>
    <property type="match status" value="1"/>
</dbReference>
<protein>
    <recommendedName>
        <fullName evidence="1">N-acetyltransferase domain-containing protein</fullName>
    </recommendedName>
</protein>
<dbReference type="Pfam" id="PF13302">
    <property type="entry name" value="Acetyltransf_3"/>
    <property type="match status" value="1"/>
</dbReference>
<dbReference type="PANTHER" id="PTHR43792:SF1">
    <property type="entry name" value="N-ACETYLTRANSFERASE DOMAIN-CONTAINING PROTEIN"/>
    <property type="match status" value="1"/>
</dbReference>
<sequence length="173" mass="19144">MTLAPTINCDRVTLRAHRVDDFAPMQRWLGDSWARYMGGPFDRDEAWRMFAADVGSWPLLGFGAWAVDLRDTGENIGQVGVNKPVHFPEIELGWMIYPDHEGKGLAFEAAKAVRDWAFGPGGLDMMVSYIHRDNARSQALAKRLGAVEDNAAPRADGDTVEDTAVFRHNKGAA</sequence>
<dbReference type="InterPro" id="IPR051531">
    <property type="entry name" value="N-acetyltransferase"/>
</dbReference>
<evidence type="ECO:0000313" key="2">
    <source>
        <dbReference type="EMBL" id="KAJ54712.1"/>
    </source>
</evidence>
<dbReference type="PANTHER" id="PTHR43792">
    <property type="entry name" value="GNAT FAMILY, PUTATIVE (AFU_ORTHOLOGUE AFUA_3G00765)-RELATED-RELATED"/>
    <property type="match status" value="1"/>
</dbReference>
<dbReference type="InterPro" id="IPR016181">
    <property type="entry name" value="Acyl_CoA_acyltransferase"/>
</dbReference>
<dbReference type="InterPro" id="IPR000182">
    <property type="entry name" value="GNAT_dom"/>
</dbReference>
<keyword evidence="3" id="KW-1185">Reference proteome</keyword>
<accession>A0A037ZEZ8</accession>
<name>A0A037ZEZ8_9RHOB</name>
<evidence type="ECO:0000313" key="3">
    <source>
        <dbReference type="Proteomes" id="UP000026249"/>
    </source>
</evidence>
<dbReference type="EMBL" id="JFKE01000006">
    <property type="protein sequence ID" value="KAJ54712.1"/>
    <property type="molecule type" value="Genomic_DNA"/>
</dbReference>
<organism evidence="2 3">
    <name type="scientific">Actibacterium mucosum KCTC 23349</name>
    <dbReference type="NCBI Taxonomy" id="1454373"/>
    <lineage>
        <taxon>Bacteria</taxon>
        <taxon>Pseudomonadati</taxon>
        <taxon>Pseudomonadota</taxon>
        <taxon>Alphaproteobacteria</taxon>
        <taxon>Rhodobacterales</taxon>
        <taxon>Roseobacteraceae</taxon>
        <taxon>Actibacterium</taxon>
    </lineage>
</organism>
<feature type="domain" description="N-acetyltransferase" evidence="1">
    <location>
        <begin position="12"/>
        <end position="167"/>
    </location>
</feature>
<proteinExistence type="predicted"/>
<dbReference type="OrthoDB" id="6293260at2"/>
<gene>
    <name evidence="2" type="ORF">ACMU_16490</name>
</gene>
<dbReference type="STRING" id="1454373.ACMU_16490"/>
<dbReference type="SUPFAM" id="SSF55729">
    <property type="entry name" value="Acyl-CoA N-acyltransferases (Nat)"/>
    <property type="match status" value="1"/>
</dbReference>
<comment type="caution">
    <text evidence="2">The sequence shown here is derived from an EMBL/GenBank/DDBJ whole genome shotgun (WGS) entry which is preliminary data.</text>
</comment>
<dbReference type="AlphaFoldDB" id="A0A037ZEZ8"/>